<evidence type="ECO:0000313" key="2">
    <source>
        <dbReference type="EMBL" id="API60306.1"/>
    </source>
</evidence>
<organism evidence="2 3">
    <name type="scientific">Tardibacter chloracetimidivorans</name>
    <dbReference type="NCBI Taxonomy" id="1921510"/>
    <lineage>
        <taxon>Bacteria</taxon>
        <taxon>Pseudomonadati</taxon>
        <taxon>Pseudomonadota</taxon>
        <taxon>Alphaproteobacteria</taxon>
        <taxon>Sphingomonadales</taxon>
        <taxon>Sphingomonadaceae</taxon>
        <taxon>Tardibacter</taxon>
    </lineage>
</organism>
<dbReference type="KEGG" id="sphj:BSL82_14235"/>
<dbReference type="AlphaFoldDB" id="A0A1L3ZXE7"/>
<sequence length="266" mass="28008">MKRLSLHHLTALDATPAELAAIAGRLECQHITLFTHVPEQARAMFPCVMPDDVPALSDALASANVSVCNLEVFPLDQDGGLGRFAEGLKTGAALGAPRATVHMYNIESIAVAARRLKAFADVAGDYGITPGLEFNGFSDVKDIATAVAIVREAGCGAVALDVLHLMRNGADIAAVAPNAGLIGYVQVSDGPLELPDEIPAWHEAVKERLLPGDGAFPLAEILRPVAGHAIIEAEIPQSTARKAGADAFERCRKAVDAVRRTLRALD</sequence>
<proteinExistence type="predicted"/>
<evidence type="ECO:0000259" key="1">
    <source>
        <dbReference type="Pfam" id="PF01261"/>
    </source>
</evidence>
<dbReference type="STRING" id="1921510.BSL82_14235"/>
<dbReference type="Proteomes" id="UP000182063">
    <property type="component" value="Chromosome"/>
</dbReference>
<name>A0A1L3ZXE7_9SPHN</name>
<dbReference type="InterPro" id="IPR036237">
    <property type="entry name" value="Xyl_isomerase-like_sf"/>
</dbReference>
<dbReference type="InterPro" id="IPR050312">
    <property type="entry name" value="IolE/XylAMocC-like"/>
</dbReference>
<gene>
    <name evidence="2" type="ORF">BSL82_14235</name>
</gene>
<dbReference type="EMBL" id="CP018221">
    <property type="protein sequence ID" value="API60306.1"/>
    <property type="molecule type" value="Genomic_DNA"/>
</dbReference>
<dbReference type="PANTHER" id="PTHR12110">
    <property type="entry name" value="HYDROXYPYRUVATE ISOMERASE"/>
    <property type="match status" value="1"/>
</dbReference>
<feature type="domain" description="Xylose isomerase-like TIM barrel" evidence="1">
    <location>
        <begin position="94"/>
        <end position="238"/>
    </location>
</feature>
<dbReference type="OrthoDB" id="9072761at2"/>
<keyword evidence="3" id="KW-1185">Reference proteome</keyword>
<dbReference type="Pfam" id="PF01261">
    <property type="entry name" value="AP_endonuc_2"/>
    <property type="match status" value="1"/>
</dbReference>
<dbReference type="SUPFAM" id="SSF51658">
    <property type="entry name" value="Xylose isomerase-like"/>
    <property type="match status" value="1"/>
</dbReference>
<dbReference type="PANTHER" id="PTHR12110:SF48">
    <property type="entry name" value="BLL3656 PROTEIN"/>
    <property type="match status" value="1"/>
</dbReference>
<reference evidence="3" key="1">
    <citation type="submission" date="2016-11" db="EMBL/GenBank/DDBJ databases">
        <title>Complete Genome Sequence of alachlor-degrading Sphingomonas sp. strain JJ-A5.</title>
        <authorList>
            <person name="Lee H."/>
            <person name="Ka J.-O."/>
        </authorList>
    </citation>
    <scope>NUCLEOTIDE SEQUENCE [LARGE SCALE GENOMIC DNA]</scope>
    <source>
        <strain evidence="3">JJ-A5</strain>
    </source>
</reference>
<protein>
    <recommendedName>
        <fullName evidence="1">Xylose isomerase-like TIM barrel domain-containing protein</fullName>
    </recommendedName>
</protein>
<dbReference type="InterPro" id="IPR013022">
    <property type="entry name" value="Xyl_isomerase-like_TIM-brl"/>
</dbReference>
<evidence type="ECO:0000313" key="3">
    <source>
        <dbReference type="Proteomes" id="UP000182063"/>
    </source>
</evidence>
<dbReference type="RefSeq" id="WP_072598002.1">
    <property type="nucleotide sequence ID" value="NZ_CP018221.1"/>
</dbReference>
<dbReference type="Gene3D" id="3.20.20.150">
    <property type="entry name" value="Divalent-metal-dependent TIM barrel enzymes"/>
    <property type="match status" value="1"/>
</dbReference>
<accession>A0A1L3ZXE7</accession>